<proteinExistence type="inferred from homology"/>
<dbReference type="PROSITE" id="PS51257">
    <property type="entry name" value="PROKAR_LIPOPROTEIN"/>
    <property type="match status" value="1"/>
</dbReference>
<dbReference type="RefSeq" id="WP_085753188.1">
    <property type="nucleotide sequence ID" value="NZ_BSPR01000015.1"/>
</dbReference>
<name>A0A1W6LF73_9BURK</name>
<evidence type="ECO:0000313" key="3">
    <source>
        <dbReference type="EMBL" id="ARN22880.1"/>
    </source>
</evidence>
<dbReference type="Gene3D" id="1.20.1600.10">
    <property type="entry name" value="Outer membrane efflux proteins (OEP)"/>
    <property type="match status" value="1"/>
</dbReference>
<protein>
    <submittedName>
        <fullName evidence="3">RND transporter</fullName>
    </submittedName>
</protein>
<dbReference type="EMBL" id="CP015118">
    <property type="protein sequence ID" value="ARN22880.1"/>
    <property type="molecule type" value="Genomic_DNA"/>
</dbReference>
<gene>
    <name evidence="3" type="ORF">A4W93_24860</name>
</gene>
<dbReference type="InterPro" id="IPR003423">
    <property type="entry name" value="OMP_efflux"/>
</dbReference>
<dbReference type="PANTHER" id="PTHR30203">
    <property type="entry name" value="OUTER MEMBRANE CATION EFFLUX PROTEIN"/>
    <property type="match status" value="1"/>
</dbReference>
<dbReference type="Gene3D" id="2.20.200.10">
    <property type="entry name" value="Outer membrane efflux proteins (OEP)"/>
    <property type="match status" value="1"/>
</dbReference>
<dbReference type="GO" id="GO:0005886">
    <property type="term" value="C:plasma membrane"/>
    <property type="evidence" value="ECO:0007669"/>
    <property type="project" value="UniProtKB-SubCell"/>
</dbReference>
<dbReference type="SUPFAM" id="SSF56954">
    <property type="entry name" value="Outer membrane efflux proteins (OEP)"/>
    <property type="match status" value="1"/>
</dbReference>
<dbReference type="Pfam" id="PF02321">
    <property type="entry name" value="OEP"/>
    <property type="match status" value="2"/>
</dbReference>
<comment type="similarity">
    <text evidence="1 2">Belongs to the outer membrane factor (OMF) (TC 1.B.17) family.</text>
</comment>
<keyword evidence="2" id="KW-0449">Lipoprotein</keyword>
<dbReference type="Proteomes" id="UP000193427">
    <property type="component" value="Chromosome"/>
</dbReference>
<keyword evidence="2" id="KW-0812">Transmembrane</keyword>
<keyword evidence="2" id="KW-1134">Transmembrane beta strand</keyword>
<organism evidence="3 4">
    <name type="scientific">Piscinibacter gummiphilus</name>
    <dbReference type="NCBI Taxonomy" id="946333"/>
    <lineage>
        <taxon>Bacteria</taxon>
        <taxon>Pseudomonadati</taxon>
        <taxon>Pseudomonadota</taxon>
        <taxon>Betaproteobacteria</taxon>
        <taxon>Burkholderiales</taxon>
        <taxon>Sphaerotilaceae</taxon>
        <taxon>Piscinibacter</taxon>
    </lineage>
</organism>
<dbReference type="AlphaFoldDB" id="A0A1W6LF73"/>
<dbReference type="STRING" id="946333.A4W93_24860"/>
<keyword evidence="2" id="KW-0472">Membrane</keyword>
<sequence length="478" mass="50841">MRRLDLVPCLLATALAGCTLGPDYQRPETAAPASFRSAGAAGPADPTLADGAWWAQWNDPVLATLVNEALAANLDVVAAAARVDQLHGAAITSRGQMAPQVGAEAAGTRQRITDLQAGSARNPSTVYQADVFASWEIDLFGRLRRLNESAQADYLAAEAARRGVLLSVVSATVASYLNLRDLDNRLLISRRTVATREDALKLFTRRYEGGVVSEVELNQARSEYAAAQATVPQLERSIIVQENALSLLLGRPPGPVERGAPIDTLAAPAVPPGLPSDLLERRPDLQQAERQLVSANARIGAAKALYFPRISLTGAFGGASPTFSSLWDGPSRVWSFAGAVTVPIFSGGTIAGQVESAEAAQREAVAAYRRAVLAAFQDTDDALIGVRKSVETRDAIQVQVDSLARYAGLSRRKYEGGYTSYLEVLDAERSLFSAQLQYSQAQADVLLQRVALIKALGGPWVDAADRLAPQPVSAAASR</sequence>
<dbReference type="GO" id="GO:0015562">
    <property type="term" value="F:efflux transmembrane transporter activity"/>
    <property type="evidence" value="ECO:0007669"/>
    <property type="project" value="InterPro"/>
</dbReference>
<evidence type="ECO:0000256" key="1">
    <source>
        <dbReference type="ARBA" id="ARBA00007613"/>
    </source>
</evidence>
<keyword evidence="2" id="KW-0564">Palmitate</keyword>
<comment type="subcellular location">
    <subcellularLocation>
        <location evidence="2">Cell membrane</location>
        <topology evidence="2">Lipid-anchor</topology>
    </subcellularLocation>
</comment>
<dbReference type="InterPro" id="IPR010131">
    <property type="entry name" value="MdtP/NodT-like"/>
</dbReference>
<dbReference type="NCBIfam" id="TIGR01845">
    <property type="entry name" value="outer_NodT"/>
    <property type="match status" value="1"/>
</dbReference>
<dbReference type="KEGG" id="rgu:A4W93_24860"/>
<evidence type="ECO:0000256" key="2">
    <source>
        <dbReference type="RuleBase" id="RU362097"/>
    </source>
</evidence>
<dbReference type="OrthoDB" id="9770517at2"/>
<accession>A0A1W6LF73</accession>
<reference evidence="3 4" key="1">
    <citation type="submission" date="2016-04" db="EMBL/GenBank/DDBJ databases">
        <title>Complete genome sequence of natural rubber-degrading, novel Gram-negative bacterium, Rhizobacter gummiphilus strain NS21.</title>
        <authorList>
            <person name="Tabata M."/>
            <person name="Kasai D."/>
            <person name="Fukuda M."/>
        </authorList>
    </citation>
    <scope>NUCLEOTIDE SEQUENCE [LARGE SCALE GENOMIC DNA]</scope>
    <source>
        <strain evidence="3 4">NS21</strain>
    </source>
</reference>
<keyword evidence="4" id="KW-1185">Reference proteome</keyword>
<evidence type="ECO:0000313" key="4">
    <source>
        <dbReference type="Proteomes" id="UP000193427"/>
    </source>
</evidence>